<sequence length="98" mass="10603">MSSPRPDLPHPDFLRLVALLADHDESNGNLPAADGTIAGYDSFALQRAAAHRARLMAEGLGTLRKTLNAQQLRELQQLLAAMWKDGFAVGVRSQRPGA</sequence>
<organism evidence="1 2">
    <name type="scientific">Streptomyces luteosporeus</name>
    <dbReference type="NCBI Taxonomy" id="173856"/>
    <lineage>
        <taxon>Bacteria</taxon>
        <taxon>Bacillati</taxon>
        <taxon>Actinomycetota</taxon>
        <taxon>Actinomycetes</taxon>
        <taxon>Kitasatosporales</taxon>
        <taxon>Streptomycetaceae</taxon>
        <taxon>Streptomyces</taxon>
    </lineage>
</organism>
<dbReference type="EMBL" id="BAAASL010000015">
    <property type="protein sequence ID" value="GAA2720562.1"/>
    <property type="molecule type" value="Genomic_DNA"/>
</dbReference>
<reference evidence="2" key="1">
    <citation type="journal article" date="2019" name="Int. J. Syst. Evol. Microbiol.">
        <title>The Global Catalogue of Microorganisms (GCM) 10K type strain sequencing project: providing services to taxonomists for standard genome sequencing and annotation.</title>
        <authorList>
            <consortium name="The Broad Institute Genomics Platform"/>
            <consortium name="The Broad Institute Genome Sequencing Center for Infectious Disease"/>
            <person name="Wu L."/>
            <person name="Ma J."/>
        </authorList>
    </citation>
    <scope>NUCLEOTIDE SEQUENCE [LARGE SCALE GENOMIC DNA]</scope>
    <source>
        <strain evidence="2">JCM 4542</strain>
    </source>
</reference>
<dbReference type="Proteomes" id="UP001500886">
    <property type="component" value="Unassembled WGS sequence"/>
</dbReference>
<evidence type="ECO:0000313" key="2">
    <source>
        <dbReference type="Proteomes" id="UP001500886"/>
    </source>
</evidence>
<keyword evidence="2" id="KW-1185">Reference proteome</keyword>
<evidence type="ECO:0000313" key="1">
    <source>
        <dbReference type="EMBL" id="GAA2720562.1"/>
    </source>
</evidence>
<dbReference type="RefSeq" id="WP_344436860.1">
    <property type="nucleotide sequence ID" value="NZ_BAAASL010000015.1"/>
</dbReference>
<gene>
    <name evidence="1" type="ORF">GCM10010315_41260</name>
</gene>
<name>A0ABP6GDB9_9ACTN</name>
<protein>
    <submittedName>
        <fullName evidence="1">Uncharacterized protein</fullName>
    </submittedName>
</protein>
<accession>A0ABP6GDB9</accession>
<proteinExistence type="predicted"/>
<comment type="caution">
    <text evidence="1">The sequence shown here is derived from an EMBL/GenBank/DDBJ whole genome shotgun (WGS) entry which is preliminary data.</text>
</comment>